<comment type="caution">
    <text evidence="2">The sequence shown here is derived from an EMBL/GenBank/DDBJ whole genome shotgun (WGS) entry which is preliminary data.</text>
</comment>
<accession>A0AAD9YN28</accession>
<organism evidence="2 3">
    <name type="scientific">Colletotrichum kahawae</name>
    <name type="common">Coffee berry disease fungus</name>
    <dbReference type="NCBI Taxonomy" id="34407"/>
    <lineage>
        <taxon>Eukaryota</taxon>
        <taxon>Fungi</taxon>
        <taxon>Dikarya</taxon>
        <taxon>Ascomycota</taxon>
        <taxon>Pezizomycotina</taxon>
        <taxon>Sordariomycetes</taxon>
        <taxon>Hypocreomycetidae</taxon>
        <taxon>Glomerellales</taxon>
        <taxon>Glomerellaceae</taxon>
        <taxon>Colletotrichum</taxon>
        <taxon>Colletotrichum gloeosporioides species complex</taxon>
    </lineage>
</organism>
<keyword evidence="3" id="KW-1185">Reference proteome</keyword>
<dbReference type="Proteomes" id="UP001281614">
    <property type="component" value="Unassembled WGS sequence"/>
</dbReference>
<protein>
    <submittedName>
        <fullName evidence="2">Uncharacterized protein</fullName>
    </submittedName>
</protein>
<name>A0AAD9YN28_COLKA</name>
<gene>
    <name evidence="2" type="ORF">CKAH01_14146</name>
</gene>
<dbReference type="EMBL" id="VYYT01000074">
    <property type="protein sequence ID" value="KAK2771935.1"/>
    <property type="molecule type" value="Genomic_DNA"/>
</dbReference>
<reference evidence="2" key="1">
    <citation type="submission" date="2023-02" db="EMBL/GenBank/DDBJ databases">
        <title>Colletotrichum kahawae CIFC_Que2 genome sequencing and assembly.</title>
        <authorList>
            <person name="Baroncelli R."/>
        </authorList>
    </citation>
    <scope>NUCLEOTIDE SEQUENCE</scope>
    <source>
        <strain evidence="2">CIFC_Que2</strain>
    </source>
</reference>
<feature type="region of interest" description="Disordered" evidence="1">
    <location>
        <begin position="1"/>
        <end position="36"/>
    </location>
</feature>
<proteinExistence type="predicted"/>
<sequence length="116" mass="11967">MSQSHQNSNHGPECSTSDSEPVRSPSPAVTSTDNMTFGLEAKEGNNWLRSKVAPAMCYGIGTAGLIAVGLPALISAPAVGVAGIAAHSVIAGKLQAPHKPLLTHNTYLHNPTKGWA</sequence>
<dbReference type="AlphaFoldDB" id="A0AAD9YN28"/>
<feature type="compositionally biased region" description="Polar residues" evidence="1">
    <location>
        <begin position="1"/>
        <end position="19"/>
    </location>
</feature>
<evidence type="ECO:0000256" key="1">
    <source>
        <dbReference type="SAM" id="MobiDB-lite"/>
    </source>
</evidence>
<evidence type="ECO:0000313" key="2">
    <source>
        <dbReference type="EMBL" id="KAK2771935.1"/>
    </source>
</evidence>
<evidence type="ECO:0000313" key="3">
    <source>
        <dbReference type="Proteomes" id="UP001281614"/>
    </source>
</evidence>